<feature type="compositionally biased region" description="Low complexity" evidence="4">
    <location>
        <begin position="243"/>
        <end position="255"/>
    </location>
</feature>
<protein>
    <recommendedName>
        <fullName evidence="5">NOT2/NOT3/NOT5 C-terminal domain-containing protein</fullName>
    </recommendedName>
</protein>
<feature type="region of interest" description="Disordered" evidence="4">
    <location>
        <begin position="1"/>
        <end position="371"/>
    </location>
</feature>
<evidence type="ECO:0000256" key="3">
    <source>
        <dbReference type="ARBA" id="ARBA00023163"/>
    </source>
</evidence>
<keyword evidence="7" id="KW-1185">Reference proteome</keyword>
<dbReference type="InterPro" id="IPR007282">
    <property type="entry name" value="NOT2/3/5_C"/>
</dbReference>
<evidence type="ECO:0000313" key="6">
    <source>
        <dbReference type="EMBL" id="ORY76947.1"/>
    </source>
</evidence>
<feature type="compositionally biased region" description="Low complexity" evidence="4">
    <location>
        <begin position="315"/>
        <end position="328"/>
    </location>
</feature>
<name>A0A1Y2EZQ1_9BASI</name>
<sequence>MSLPPFRGAGGGSGLYPGVGQGLPARFPAQRQASTGSSAPGGGVQSPPSFARQQFPLGGLLAGQGSATASTAREGNLDPSDFPALGAPLTSQPSSLTTPTLLSSSSSSSSYASQAGNHPSPLVNPLNPPSTTSQPLQLQPHQHQLGHARDFSQDDFPALSGPPPTATFPNDLPSTMNGQQPQQLSNGISLLPGGVAPTPRSTTTGGGGGGQEQASAVAALQHQQQQQQHRANLLGSMNGLNPQQQQRSASGNQQQDAAAKAFGLSKPTAQQQQQQQQPWASTPPSQHAQPPINGTSTTTNIGGAASSPLPPPLDPQQQQQQQLRSPSSSGPPPGVHPARAVGAPSLNTTTTTLGSSGAPLPPPTSLAPQTPADQVLFSPADRYGLLGLLHIIKTTDPDLSMLALGSDLTSLGLDLGATDNLYSTFITPWSDSKAASALNIEPEFHLPSCYNVQPPPAQTKIGNFSDETLFFIFYSQPRDAMQEMAAHELYKHNWRYHKELRLWLTKEAGTEPTQKTSSYERGSYIIFDPTVWERVRKEFVLEFSALESRRG</sequence>
<dbReference type="Pfam" id="PF04153">
    <property type="entry name" value="NOT2_3_5_C"/>
    <property type="match status" value="1"/>
</dbReference>
<evidence type="ECO:0000256" key="1">
    <source>
        <dbReference type="ARBA" id="ARBA00007682"/>
    </source>
</evidence>
<accession>A0A1Y2EZQ1</accession>
<dbReference type="AlphaFoldDB" id="A0A1Y2EZQ1"/>
<feature type="compositionally biased region" description="Low complexity" evidence="4">
    <location>
        <begin position="292"/>
        <end position="307"/>
    </location>
</feature>
<dbReference type="GO" id="GO:0030015">
    <property type="term" value="C:CCR4-NOT core complex"/>
    <property type="evidence" value="ECO:0007669"/>
    <property type="project" value="InterPro"/>
</dbReference>
<evidence type="ECO:0000256" key="4">
    <source>
        <dbReference type="SAM" id="MobiDB-lite"/>
    </source>
</evidence>
<keyword evidence="2" id="KW-0805">Transcription regulation</keyword>
<dbReference type="GO" id="GO:0006355">
    <property type="term" value="P:regulation of DNA-templated transcription"/>
    <property type="evidence" value="ECO:0007669"/>
    <property type="project" value="InterPro"/>
</dbReference>
<organism evidence="6 7">
    <name type="scientific">Leucosporidium creatinivorum</name>
    <dbReference type="NCBI Taxonomy" id="106004"/>
    <lineage>
        <taxon>Eukaryota</taxon>
        <taxon>Fungi</taxon>
        <taxon>Dikarya</taxon>
        <taxon>Basidiomycota</taxon>
        <taxon>Pucciniomycotina</taxon>
        <taxon>Microbotryomycetes</taxon>
        <taxon>Leucosporidiales</taxon>
        <taxon>Leucosporidium</taxon>
    </lineage>
</organism>
<feature type="domain" description="NOT2/NOT3/NOT5 C-terminal" evidence="5">
    <location>
        <begin position="422"/>
        <end position="546"/>
    </location>
</feature>
<dbReference type="GO" id="GO:0000289">
    <property type="term" value="P:nuclear-transcribed mRNA poly(A) tail shortening"/>
    <property type="evidence" value="ECO:0007669"/>
    <property type="project" value="UniProtKB-ARBA"/>
</dbReference>
<comment type="similarity">
    <text evidence="1">Belongs to the CNOT2/3/5 family.</text>
</comment>
<dbReference type="OrthoDB" id="25391at2759"/>
<comment type="caution">
    <text evidence="6">The sequence shown here is derived from an EMBL/GenBank/DDBJ whole genome shotgun (WGS) entry which is preliminary data.</text>
</comment>
<keyword evidence="3" id="KW-0804">Transcription</keyword>
<dbReference type="STRING" id="106004.A0A1Y2EZQ1"/>
<evidence type="ECO:0000313" key="7">
    <source>
        <dbReference type="Proteomes" id="UP000193467"/>
    </source>
</evidence>
<proteinExistence type="inferred from homology"/>
<feature type="compositionally biased region" description="Gly residues" evidence="4">
    <location>
        <begin position="8"/>
        <end position="21"/>
    </location>
</feature>
<evidence type="ECO:0000259" key="5">
    <source>
        <dbReference type="Pfam" id="PF04153"/>
    </source>
</evidence>
<feature type="compositionally biased region" description="Polar residues" evidence="4">
    <location>
        <begin position="172"/>
        <end position="188"/>
    </location>
</feature>
<dbReference type="InterPro" id="IPR040168">
    <property type="entry name" value="Not2/3/5"/>
</dbReference>
<feature type="compositionally biased region" description="Polar residues" evidence="4">
    <location>
        <begin position="278"/>
        <end position="288"/>
    </location>
</feature>
<evidence type="ECO:0000256" key="2">
    <source>
        <dbReference type="ARBA" id="ARBA00023015"/>
    </source>
</evidence>
<dbReference type="Gene3D" id="2.30.30.1020">
    <property type="entry name" value="CCR4-NOT complex subunit 2/3/5, C-terminal domain"/>
    <property type="match status" value="1"/>
</dbReference>
<dbReference type="PANTHER" id="PTHR23326">
    <property type="entry name" value="CCR4 NOT-RELATED"/>
    <property type="match status" value="1"/>
</dbReference>
<feature type="compositionally biased region" description="Low complexity" evidence="4">
    <location>
        <begin position="119"/>
        <end position="145"/>
    </location>
</feature>
<feature type="compositionally biased region" description="Low complexity" evidence="4">
    <location>
        <begin position="88"/>
        <end position="110"/>
    </location>
</feature>
<dbReference type="Proteomes" id="UP000193467">
    <property type="component" value="Unassembled WGS sequence"/>
</dbReference>
<dbReference type="InterPro" id="IPR038635">
    <property type="entry name" value="CCR4-NOT_su2/3/5_C_sf"/>
</dbReference>
<dbReference type="FunFam" id="2.30.30.1020:FF:000009">
    <property type="entry name" value="Related to CDC36-transcription factor"/>
    <property type="match status" value="1"/>
</dbReference>
<dbReference type="InParanoid" id="A0A1Y2EZQ1"/>
<reference evidence="6 7" key="1">
    <citation type="submission" date="2016-07" db="EMBL/GenBank/DDBJ databases">
        <title>Pervasive Adenine N6-methylation of Active Genes in Fungi.</title>
        <authorList>
            <consortium name="DOE Joint Genome Institute"/>
            <person name="Mondo S.J."/>
            <person name="Dannebaum R.O."/>
            <person name="Kuo R.C."/>
            <person name="Labutti K."/>
            <person name="Haridas S."/>
            <person name="Kuo A."/>
            <person name="Salamov A."/>
            <person name="Ahrendt S.R."/>
            <person name="Lipzen A."/>
            <person name="Sullivan W."/>
            <person name="Andreopoulos W.B."/>
            <person name="Clum A."/>
            <person name="Lindquist E."/>
            <person name="Daum C."/>
            <person name="Ramamoorthy G.K."/>
            <person name="Gryganskyi A."/>
            <person name="Culley D."/>
            <person name="Magnuson J.K."/>
            <person name="James T.Y."/>
            <person name="O'Malley M.A."/>
            <person name="Stajich J.E."/>
            <person name="Spatafora J.W."/>
            <person name="Visel A."/>
            <person name="Grigoriev I.V."/>
        </authorList>
    </citation>
    <scope>NUCLEOTIDE SEQUENCE [LARGE SCALE GENOMIC DNA]</scope>
    <source>
        <strain evidence="6 7">62-1032</strain>
    </source>
</reference>
<gene>
    <name evidence="6" type="ORF">BCR35DRAFT_305711</name>
</gene>
<dbReference type="EMBL" id="MCGR01000033">
    <property type="protein sequence ID" value="ORY76947.1"/>
    <property type="molecule type" value="Genomic_DNA"/>
</dbReference>